<evidence type="ECO:0000313" key="1">
    <source>
        <dbReference type="EMBL" id="KAJ6998799.1"/>
    </source>
</evidence>
<name>A0AAD6QY52_9ROSI</name>
<keyword evidence="2" id="KW-1185">Reference proteome</keyword>
<protein>
    <submittedName>
        <fullName evidence="1">Uncharacterized protein</fullName>
    </submittedName>
</protein>
<gene>
    <name evidence="1" type="ORF">NC653_014837</name>
</gene>
<reference evidence="1" key="1">
    <citation type="journal article" date="2023" name="Mol. Ecol. Resour.">
        <title>Chromosome-level genome assembly of a triploid poplar Populus alba 'Berolinensis'.</title>
        <authorList>
            <person name="Chen S."/>
            <person name="Yu Y."/>
            <person name="Wang X."/>
            <person name="Wang S."/>
            <person name="Zhang T."/>
            <person name="Zhou Y."/>
            <person name="He R."/>
            <person name="Meng N."/>
            <person name="Wang Y."/>
            <person name="Liu W."/>
            <person name="Liu Z."/>
            <person name="Liu J."/>
            <person name="Guo Q."/>
            <person name="Huang H."/>
            <person name="Sederoff R.R."/>
            <person name="Wang G."/>
            <person name="Qu G."/>
            <person name="Chen S."/>
        </authorList>
    </citation>
    <scope>NUCLEOTIDE SEQUENCE</scope>
    <source>
        <strain evidence="1">SC-2020</strain>
    </source>
</reference>
<evidence type="ECO:0000313" key="2">
    <source>
        <dbReference type="Proteomes" id="UP001164929"/>
    </source>
</evidence>
<accession>A0AAD6QY52</accession>
<proteinExistence type="predicted"/>
<dbReference type="Proteomes" id="UP001164929">
    <property type="component" value="Chromosome 5"/>
</dbReference>
<comment type="caution">
    <text evidence="1">The sequence shown here is derived from an EMBL/GenBank/DDBJ whole genome shotgun (WGS) entry which is preliminary data.</text>
</comment>
<organism evidence="1 2">
    <name type="scientific">Populus alba x Populus x berolinensis</name>
    <dbReference type="NCBI Taxonomy" id="444605"/>
    <lineage>
        <taxon>Eukaryota</taxon>
        <taxon>Viridiplantae</taxon>
        <taxon>Streptophyta</taxon>
        <taxon>Embryophyta</taxon>
        <taxon>Tracheophyta</taxon>
        <taxon>Spermatophyta</taxon>
        <taxon>Magnoliopsida</taxon>
        <taxon>eudicotyledons</taxon>
        <taxon>Gunneridae</taxon>
        <taxon>Pentapetalae</taxon>
        <taxon>rosids</taxon>
        <taxon>fabids</taxon>
        <taxon>Malpighiales</taxon>
        <taxon>Salicaceae</taxon>
        <taxon>Saliceae</taxon>
        <taxon>Populus</taxon>
    </lineage>
</organism>
<dbReference type="AlphaFoldDB" id="A0AAD6QY52"/>
<sequence length="89" mass="10320">MGHQKKVSKQKEGAEQAKGKALENFKEWVDLTPKTSPSLQLTLAHQCHQSLLHYSTHNILPSLHFKNHHSFHSSHKRKKWEMRATSNNL</sequence>
<dbReference type="EMBL" id="JAQIZT010000005">
    <property type="protein sequence ID" value="KAJ6998799.1"/>
    <property type="molecule type" value="Genomic_DNA"/>
</dbReference>